<organism evidence="2 3">
    <name type="scientific">Polytolypa hystricis (strain UAMH7299)</name>
    <dbReference type="NCBI Taxonomy" id="1447883"/>
    <lineage>
        <taxon>Eukaryota</taxon>
        <taxon>Fungi</taxon>
        <taxon>Dikarya</taxon>
        <taxon>Ascomycota</taxon>
        <taxon>Pezizomycotina</taxon>
        <taxon>Eurotiomycetes</taxon>
        <taxon>Eurotiomycetidae</taxon>
        <taxon>Onygenales</taxon>
        <taxon>Onygenales incertae sedis</taxon>
        <taxon>Polytolypa</taxon>
    </lineage>
</organism>
<dbReference type="EMBL" id="PDNA01000125">
    <property type="protein sequence ID" value="PGH11931.1"/>
    <property type="molecule type" value="Genomic_DNA"/>
</dbReference>
<protein>
    <recommendedName>
        <fullName evidence="1">Carboxylesterase type B domain-containing protein</fullName>
    </recommendedName>
</protein>
<feature type="domain" description="Carboxylesterase type B" evidence="1">
    <location>
        <begin position="12"/>
        <end position="196"/>
    </location>
</feature>
<feature type="domain" description="Carboxylesterase type B" evidence="1">
    <location>
        <begin position="205"/>
        <end position="438"/>
    </location>
</feature>
<name>A0A2B7XT39_POLH7</name>
<dbReference type="PANTHER" id="PTHR11559">
    <property type="entry name" value="CARBOXYLESTERASE"/>
    <property type="match status" value="1"/>
</dbReference>
<dbReference type="InterPro" id="IPR002018">
    <property type="entry name" value="CarbesteraseB"/>
</dbReference>
<proteinExistence type="predicted"/>
<dbReference type="SUPFAM" id="SSF53474">
    <property type="entry name" value="alpha/beta-Hydrolases"/>
    <property type="match status" value="1"/>
</dbReference>
<evidence type="ECO:0000313" key="3">
    <source>
        <dbReference type="Proteomes" id="UP000224634"/>
    </source>
</evidence>
<keyword evidence="3" id="KW-1185">Reference proteome</keyword>
<accession>A0A2B7XT39</accession>
<gene>
    <name evidence="2" type="ORF">AJ80_06896</name>
</gene>
<dbReference type="InterPro" id="IPR029058">
    <property type="entry name" value="AB_hydrolase_fold"/>
</dbReference>
<sequence>MPPERRSHPILGTLRGQPSINDRVLSYRGTKYVEIIERWADSKLLSHQLSEPEYDATNFGPQCPQHASAQGFDVSLVADVELPANLPPYDEFECLNLVVTVPARVHEGARLPVMVWVHGYSPSDINPRGTQLRRNREAFSMHGRQLLAAVRNADIEPIVARSVEIGKPMIGVAINYRIGIFGFLVSEEMGIQGNFGPAMCFSMGQVTAVGESAGGISISTLLVAGEGPFFSKAIIISGDPTLRKPRRTPWHNQMYAKNLKMLGLECSSPKERRVRILRTMPSEELVSRLAMAQYWYAVIDGKFLKDEVHLGKPGAGITPWVNKVGGTVFKTTVLDNPTVFDRLQSAADKLFDEQEKYKLLAQYVLTPVHDESTRRSGLMELLSDLRFYLPTIKVAEGWPEGWPEGKCHTYHFHQLNPIVGAFFNRASHELDVAFVLQNFNKHFPDKVVKSAQRVSDI</sequence>
<evidence type="ECO:0000259" key="1">
    <source>
        <dbReference type="Pfam" id="PF00135"/>
    </source>
</evidence>
<dbReference type="InterPro" id="IPR050309">
    <property type="entry name" value="Type-B_Carboxylest/Lipase"/>
</dbReference>
<dbReference type="STRING" id="1447883.A0A2B7XT39"/>
<dbReference type="Gene3D" id="3.40.50.1820">
    <property type="entry name" value="alpha/beta hydrolase"/>
    <property type="match status" value="1"/>
</dbReference>
<dbReference type="Proteomes" id="UP000224634">
    <property type="component" value="Unassembled WGS sequence"/>
</dbReference>
<dbReference type="AlphaFoldDB" id="A0A2B7XT39"/>
<reference evidence="2 3" key="1">
    <citation type="submission" date="2017-10" db="EMBL/GenBank/DDBJ databases">
        <title>Comparative genomics in systemic dimorphic fungi from Ajellomycetaceae.</title>
        <authorList>
            <person name="Munoz J.F."/>
            <person name="Mcewen J.G."/>
            <person name="Clay O.K."/>
            <person name="Cuomo C.A."/>
        </authorList>
    </citation>
    <scope>NUCLEOTIDE SEQUENCE [LARGE SCALE GENOMIC DNA]</scope>
    <source>
        <strain evidence="2 3">UAMH7299</strain>
    </source>
</reference>
<comment type="caution">
    <text evidence="2">The sequence shown here is derived from an EMBL/GenBank/DDBJ whole genome shotgun (WGS) entry which is preliminary data.</text>
</comment>
<dbReference type="OrthoDB" id="4181027at2759"/>
<evidence type="ECO:0000313" key="2">
    <source>
        <dbReference type="EMBL" id="PGH11931.1"/>
    </source>
</evidence>
<dbReference type="Pfam" id="PF00135">
    <property type="entry name" value="COesterase"/>
    <property type="match status" value="2"/>
</dbReference>